<dbReference type="Proteomes" id="UP001174934">
    <property type="component" value="Unassembled WGS sequence"/>
</dbReference>
<evidence type="ECO:0000313" key="2">
    <source>
        <dbReference type="Proteomes" id="UP001174934"/>
    </source>
</evidence>
<reference evidence="1" key="1">
    <citation type="submission" date="2023-06" db="EMBL/GenBank/DDBJ databases">
        <title>Genome-scale phylogeny and comparative genomics of the fungal order Sordariales.</title>
        <authorList>
            <consortium name="Lawrence Berkeley National Laboratory"/>
            <person name="Hensen N."/>
            <person name="Bonometti L."/>
            <person name="Westerberg I."/>
            <person name="Brannstrom I.O."/>
            <person name="Guillou S."/>
            <person name="Cros-Aarteil S."/>
            <person name="Calhoun S."/>
            <person name="Haridas S."/>
            <person name="Kuo A."/>
            <person name="Mondo S."/>
            <person name="Pangilinan J."/>
            <person name="Riley R."/>
            <person name="LaButti K."/>
            <person name="Andreopoulos B."/>
            <person name="Lipzen A."/>
            <person name="Chen C."/>
            <person name="Yanf M."/>
            <person name="Daum C."/>
            <person name="Ng V."/>
            <person name="Clum A."/>
            <person name="Steindorff A."/>
            <person name="Ohm R."/>
            <person name="Martin F."/>
            <person name="Silar P."/>
            <person name="Natvig D."/>
            <person name="Lalanne C."/>
            <person name="Gautier V."/>
            <person name="Ament-velasquez S.L."/>
            <person name="Kruys A."/>
            <person name="Hutchinson M.I."/>
            <person name="Powell A.J."/>
            <person name="Barry K."/>
            <person name="Miller A.N."/>
            <person name="Grigoriev I.V."/>
            <person name="Debuchy R."/>
            <person name="Gladieux P."/>
            <person name="Thoren M.H."/>
            <person name="Johannesson H."/>
        </authorList>
    </citation>
    <scope>NUCLEOTIDE SEQUENCE</scope>
    <source>
        <strain evidence="1">SMH3391-2</strain>
    </source>
</reference>
<evidence type="ECO:0000313" key="1">
    <source>
        <dbReference type="EMBL" id="KAK0609664.1"/>
    </source>
</evidence>
<gene>
    <name evidence="1" type="ORF">B0T17DRAFT_129326</name>
</gene>
<name>A0AA39TJP0_9PEZI</name>
<sequence>MLFVCLFLPPHEWTSLASAAHHRQQYITVYPHLAVHPHLAVMLKGVFLSGHEPKQTTLLVDMEADLEVGVWFEHSASTFVFICTPCYLPQSFATGQASRATTADTDDYILAVLPPTYT</sequence>
<dbReference type="EMBL" id="JAULSR010000012">
    <property type="protein sequence ID" value="KAK0609664.1"/>
    <property type="molecule type" value="Genomic_DNA"/>
</dbReference>
<keyword evidence="2" id="KW-1185">Reference proteome</keyword>
<accession>A0AA39TJP0</accession>
<protein>
    <submittedName>
        <fullName evidence="1">Uncharacterized protein</fullName>
    </submittedName>
</protein>
<comment type="caution">
    <text evidence="1">The sequence shown here is derived from an EMBL/GenBank/DDBJ whole genome shotgun (WGS) entry which is preliminary data.</text>
</comment>
<organism evidence="1 2">
    <name type="scientific">Bombardia bombarda</name>
    <dbReference type="NCBI Taxonomy" id="252184"/>
    <lineage>
        <taxon>Eukaryota</taxon>
        <taxon>Fungi</taxon>
        <taxon>Dikarya</taxon>
        <taxon>Ascomycota</taxon>
        <taxon>Pezizomycotina</taxon>
        <taxon>Sordariomycetes</taxon>
        <taxon>Sordariomycetidae</taxon>
        <taxon>Sordariales</taxon>
        <taxon>Lasiosphaeriaceae</taxon>
        <taxon>Bombardia</taxon>
    </lineage>
</organism>
<dbReference type="AlphaFoldDB" id="A0AA39TJP0"/>
<proteinExistence type="predicted"/>